<name>A0AAV8ZX68_9CUCU</name>
<dbReference type="Proteomes" id="UP001162156">
    <property type="component" value="Unassembled WGS sequence"/>
</dbReference>
<protein>
    <submittedName>
        <fullName evidence="1">Uncharacterized protein</fullName>
    </submittedName>
</protein>
<accession>A0AAV8ZX68</accession>
<evidence type="ECO:0000313" key="1">
    <source>
        <dbReference type="EMBL" id="KAJ8972182.1"/>
    </source>
</evidence>
<gene>
    <name evidence="1" type="ORF">NQ314_000312</name>
</gene>
<dbReference type="EMBL" id="JANEYF010000115">
    <property type="protein sequence ID" value="KAJ8972182.1"/>
    <property type="molecule type" value="Genomic_DNA"/>
</dbReference>
<reference evidence="1" key="1">
    <citation type="journal article" date="2023" name="Insect Mol. Biol.">
        <title>Genome sequencing provides insights into the evolution of gene families encoding plant cell wall-degrading enzymes in longhorned beetles.</title>
        <authorList>
            <person name="Shin N.R."/>
            <person name="Okamura Y."/>
            <person name="Kirsch R."/>
            <person name="Pauchet Y."/>
        </authorList>
    </citation>
    <scope>NUCLEOTIDE SEQUENCE</scope>
    <source>
        <strain evidence="1">RBIC_L_NR</strain>
    </source>
</reference>
<dbReference type="PANTHER" id="PTHR33480">
    <property type="entry name" value="SET DOMAIN-CONTAINING PROTEIN-RELATED"/>
    <property type="match status" value="1"/>
</dbReference>
<sequence length="89" mass="10073">MRKKGRAVPVIFTKDMQRHTEILLNSKEFVACSNPYLFANPGIEDSFLWSYKVLKKIAIACGVTNIQAITATSLRKTHCDYCTISFDGR</sequence>
<dbReference type="AlphaFoldDB" id="A0AAV8ZX68"/>
<comment type="caution">
    <text evidence="1">The sequence shown here is derived from an EMBL/GenBank/DDBJ whole genome shotgun (WGS) entry which is preliminary data.</text>
</comment>
<evidence type="ECO:0000313" key="2">
    <source>
        <dbReference type="Proteomes" id="UP001162156"/>
    </source>
</evidence>
<keyword evidence="2" id="KW-1185">Reference proteome</keyword>
<organism evidence="1 2">
    <name type="scientific">Rhamnusium bicolor</name>
    <dbReference type="NCBI Taxonomy" id="1586634"/>
    <lineage>
        <taxon>Eukaryota</taxon>
        <taxon>Metazoa</taxon>
        <taxon>Ecdysozoa</taxon>
        <taxon>Arthropoda</taxon>
        <taxon>Hexapoda</taxon>
        <taxon>Insecta</taxon>
        <taxon>Pterygota</taxon>
        <taxon>Neoptera</taxon>
        <taxon>Endopterygota</taxon>
        <taxon>Coleoptera</taxon>
        <taxon>Polyphaga</taxon>
        <taxon>Cucujiformia</taxon>
        <taxon>Chrysomeloidea</taxon>
        <taxon>Cerambycidae</taxon>
        <taxon>Lepturinae</taxon>
        <taxon>Rhagiini</taxon>
        <taxon>Rhamnusium</taxon>
    </lineage>
</organism>
<proteinExistence type="predicted"/>